<protein>
    <submittedName>
        <fullName evidence="2">Uncharacterized protein</fullName>
    </submittedName>
</protein>
<gene>
    <name evidence="1" type="ORF">L915_09082</name>
    <name evidence="2" type="ORF">L916_08997</name>
</gene>
<evidence type="ECO:0000313" key="2">
    <source>
        <dbReference type="EMBL" id="ETL39700.1"/>
    </source>
</evidence>
<dbReference type="AlphaFoldDB" id="W2IZY0"/>
<dbReference type="EMBL" id="KI686412">
    <property type="protein sequence ID" value="ETK86279.1"/>
    <property type="molecule type" value="Genomic_DNA"/>
</dbReference>
<organism evidence="2 3">
    <name type="scientific">Phytophthora nicotianae</name>
    <name type="common">Potato buckeye rot agent</name>
    <name type="synonym">Phytophthora parasitica</name>
    <dbReference type="NCBI Taxonomy" id="4792"/>
    <lineage>
        <taxon>Eukaryota</taxon>
        <taxon>Sar</taxon>
        <taxon>Stramenopiles</taxon>
        <taxon>Oomycota</taxon>
        <taxon>Peronosporomycetes</taxon>
        <taxon>Peronosporales</taxon>
        <taxon>Peronosporaceae</taxon>
        <taxon>Phytophthora</taxon>
    </lineage>
</organism>
<reference evidence="2 3" key="2">
    <citation type="submission" date="2013-11" db="EMBL/GenBank/DDBJ databases">
        <title>The Genome Sequence of Phytophthora parasitica CJ05E6.</title>
        <authorList>
            <consortium name="The Broad Institute Genomics Platform"/>
            <person name="Russ C."/>
            <person name="Tyler B."/>
            <person name="Panabieres F."/>
            <person name="Shan W."/>
            <person name="Tripathy S."/>
            <person name="Grunwald N."/>
            <person name="Machado M."/>
            <person name="Johnson C.S."/>
            <person name="Arredondo F."/>
            <person name="Hong C."/>
            <person name="Coffey M."/>
            <person name="Young S.K."/>
            <person name="Zeng Q."/>
            <person name="Gargeya S."/>
            <person name="Fitzgerald M."/>
            <person name="Abouelleil A."/>
            <person name="Alvarado L."/>
            <person name="Chapman S.B."/>
            <person name="Gainer-Dewar J."/>
            <person name="Goldberg J."/>
            <person name="Griggs A."/>
            <person name="Gujja S."/>
            <person name="Hansen M."/>
            <person name="Howarth C."/>
            <person name="Imamovic A."/>
            <person name="Ireland A."/>
            <person name="Larimer J."/>
            <person name="McCowan C."/>
            <person name="Murphy C."/>
            <person name="Pearson M."/>
            <person name="Poon T.W."/>
            <person name="Priest M."/>
            <person name="Roberts A."/>
            <person name="Saif S."/>
            <person name="Shea T."/>
            <person name="Sykes S."/>
            <person name="Wortman J."/>
            <person name="Nusbaum C."/>
            <person name="Birren B."/>
        </authorList>
    </citation>
    <scope>NUCLEOTIDE SEQUENCE [LARGE SCALE GENOMIC DNA]</scope>
    <source>
        <strain evidence="2 3">CJ05E6</strain>
    </source>
</reference>
<dbReference type="Proteomes" id="UP000053236">
    <property type="component" value="Unassembled WGS sequence"/>
</dbReference>
<sequence length="116" mass="13192">MLRRKKDKATARSLAETFAKPVRIRNKIADENGGVAPSLDKLQNVVSYYRKSKMNNTYDKDELEKLVWASTYTGAEVEEELFSFSVKTHPDGKVLLGEGTDSHDFFVDYTTKALLR</sequence>
<accession>W2IZY0</accession>
<evidence type="ECO:0000313" key="1">
    <source>
        <dbReference type="EMBL" id="ETK86279.1"/>
    </source>
</evidence>
<dbReference type="EMBL" id="KI673046">
    <property type="protein sequence ID" value="ETL39700.1"/>
    <property type="molecule type" value="Genomic_DNA"/>
</dbReference>
<reference evidence="1" key="1">
    <citation type="submission" date="2013-11" db="EMBL/GenBank/DDBJ databases">
        <title>The Genome Sequence of Phytophthora parasitica CJ02B3.</title>
        <authorList>
            <consortium name="The Broad Institute Genomics Platform"/>
            <person name="Russ C."/>
            <person name="Tyler B."/>
            <person name="Panabieres F."/>
            <person name="Shan W."/>
            <person name="Tripathy S."/>
            <person name="Grunwald N."/>
            <person name="Machado M."/>
            <person name="Johnson C.S."/>
            <person name="Arredondo F."/>
            <person name="Hong C."/>
            <person name="Coffey M."/>
            <person name="Young S.K."/>
            <person name="Zeng Q."/>
            <person name="Gargeya S."/>
            <person name="Fitzgerald M."/>
            <person name="Abouelleil A."/>
            <person name="Alvarado L."/>
            <person name="Chapman S.B."/>
            <person name="Gainer-Dewar J."/>
            <person name="Goldberg J."/>
            <person name="Griggs A."/>
            <person name="Gujja S."/>
            <person name="Hansen M."/>
            <person name="Howarth C."/>
            <person name="Imamovic A."/>
            <person name="Ireland A."/>
            <person name="Larimer J."/>
            <person name="McCowan C."/>
            <person name="Murphy C."/>
            <person name="Pearson M."/>
            <person name="Poon T.W."/>
            <person name="Priest M."/>
            <person name="Roberts A."/>
            <person name="Saif S."/>
            <person name="Shea T."/>
            <person name="Sykes S."/>
            <person name="Wortman J."/>
            <person name="Nusbaum C."/>
            <person name="Birren B."/>
        </authorList>
    </citation>
    <scope>NUCLEOTIDE SEQUENCE [LARGE SCALE GENOMIC DNA]</scope>
    <source>
        <strain evidence="1">CJ02B3</strain>
    </source>
</reference>
<evidence type="ECO:0000313" key="3">
    <source>
        <dbReference type="Proteomes" id="UP000053864"/>
    </source>
</evidence>
<name>W2IZY0_PHYNI</name>
<dbReference type="Proteomes" id="UP000053864">
    <property type="component" value="Unassembled WGS sequence"/>
</dbReference>
<proteinExistence type="predicted"/>